<dbReference type="EMBL" id="VXIS01000305">
    <property type="protein sequence ID" value="KAA8894864.1"/>
    <property type="molecule type" value="Genomic_DNA"/>
</dbReference>
<evidence type="ECO:0000259" key="3">
    <source>
        <dbReference type="PROSITE" id="PS50011"/>
    </source>
</evidence>
<dbReference type="Pfam" id="PF00069">
    <property type="entry name" value="Pkinase"/>
    <property type="match status" value="1"/>
</dbReference>
<dbReference type="Gene3D" id="1.10.510.10">
    <property type="entry name" value="Transferase(Phosphotransferase) domain 1"/>
    <property type="match status" value="1"/>
</dbReference>
<protein>
    <submittedName>
        <fullName evidence="4">Kinase-like domain-containing protein</fullName>
    </submittedName>
</protein>
<keyword evidence="4" id="KW-0808">Transferase</keyword>
<dbReference type="SMART" id="SM00220">
    <property type="entry name" value="S_TKc"/>
    <property type="match status" value="1"/>
</dbReference>
<dbReference type="InParanoid" id="A0A5J5EI05"/>
<accession>A0A5J5EI05</accession>
<dbReference type="GO" id="GO:0005524">
    <property type="term" value="F:ATP binding"/>
    <property type="evidence" value="ECO:0007669"/>
    <property type="project" value="UniProtKB-KW"/>
</dbReference>
<dbReference type="GO" id="GO:0004672">
    <property type="term" value="F:protein kinase activity"/>
    <property type="evidence" value="ECO:0007669"/>
    <property type="project" value="InterPro"/>
</dbReference>
<keyword evidence="5" id="KW-1185">Reference proteome</keyword>
<gene>
    <name evidence="4" type="ORF">FN846DRAFT_894698</name>
</gene>
<sequence>MATFNTSPLTKEAINPSEICQNFRKRISETGWMDITTTGQQKKRIYPKSLLDPIFTEQAIEELLGCCCACCASSHKEKDHPSGTLYNSYRTVLAALTLKGRIDLIWKFVDKEFHDEKVLERVLNRPLTSGELAGCITDDKAFVDDFCNKTQYQFFIPTITENPGFSFHAQAMLPINMKKAIGSGERGRVFEAEILPGYHNLPGFEPQQTLHVAIKVFKKLEFSPPSDASSSSDSGYGSNDYTYEYEFTDYDCAVDAWEREVENNHHFMKLQNKHILTMLTNISHQDEIIVYPLARMCLEKRMTGTGIGLLQRMTSMTLLDRFWNAGSKYPVDEMVRHAADLFSALHAMHAGQEGFCGGHLDVKPANILVVQDFSLALADLGQAHFQPGPAAKFILNHRQGRDVVYGAPEKGDITQAFDLWSMGAVLCELTVFCWGGPSAIQNFTTARRKSLNGDIQTPSFHKSGQVKHSVKKQLVEVERSGDRLLVGCVDVARGLLREDPAERFPANVAASLLLTLLGQDGQELPDDCHPDAKVLYKKFQGAQETPDSETGIFLDPKF</sequence>
<evidence type="ECO:0000256" key="1">
    <source>
        <dbReference type="ARBA" id="ARBA00022741"/>
    </source>
</evidence>
<evidence type="ECO:0000313" key="4">
    <source>
        <dbReference type="EMBL" id="KAA8894864.1"/>
    </source>
</evidence>
<keyword evidence="1" id="KW-0547">Nucleotide-binding</keyword>
<evidence type="ECO:0000256" key="2">
    <source>
        <dbReference type="ARBA" id="ARBA00022840"/>
    </source>
</evidence>
<dbReference type="SUPFAM" id="SSF56112">
    <property type="entry name" value="Protein kinase-like (PK-like)"/>
    <property type="match status" value="1"/>
</dbReference>
<dbReference type="AlphaFoldDB" id="A0A5J5EI05"/>
<dbReference type="InterPro" id="IPR011009">
    <property type="entry name" value="Kinase-like_dom_sf"/>
</dbReference>
<organism evidence="4 5">
    <name type="scientific">Sphaerosporella brunnea</name>
    <dbReference type="NCBI Taxonomy" id="1250544"/>
    <lineage>
        <taxon>Eukaryota</taxon>
        <taxon>Fungi</taxon>
        <taxon>Dikarya</taxon>
        <taxon>Ascomycota</taxon>
        <taxon>Pezizomycotina</taxon>
        <taxon>Pezizomycetes</taxon>
        <taxon>Pezizales</taxon>
        <taxon>Pyronemataceae</taxon>
        <taxon>Sphaerosporella</taxon>
    </lineage>
</organism>
<dbReference type="Proteomes" id="UP000326924">
    <property type="component" value="Unassembled WGS sequence"/>
</dbReference>
<feature type="domain" description="Protein kinase" evidence="3">
    <location>
        <begin position="175"/>
        <end position="517"/>
    </location>
</feature>
<keyword evidence="2" id="KW-0067">ATP-binding</keyword>
<dbReference type="InterPro" id="IPR000719">
    <property type="entry name" value="Prot_kinase_dom"/>
</dbReference>
<dbReference type="PANTHER" id="PTHR27001:SF931">
    <property type="entry name" value="OS11G0664100 PROTEIN"/>
    <property type="match status" value="1"/>
</dbReference>
<name>A0A5J5EI05_9PEZI</name>
<proteinExistence type="predicted"/>
<dbReference type="PANTHER" id="PTHR27001">
    <property type="entry name" value="OS01G0253100 PROTEIN"/>
    <property type="match status" value="1"/>
</dbReference>
<dbReference type="OrthoDB" id="4062651at2759"/>
<evidence type="ECO:0000313" key="5">
    <source>
        <dbReference type="Proteomes" id="UP000326924"/>
    </source>
</evidence>
<dbReference type="GO" id="GO:0005886">
    <property type="term" value="C:plasma membrane"/>
    <property type="evidence" value="ECO:0007669"/>
    <property type="project" value="TreeGrafter"/>
</dbReference>
<keyword evidence="4" id="KW-0418">Kinase</keyword>
<comment type="caution">
    <text evidence="4">The sequence shown here is derived from an EMBL/GenBank/DDBJ whole genome shotgun (WGS) entry which is preliminary data.</text>
</comment>
<dbReference type="PROSITE" id="PS50011">
    <property type="entry name" value="PROTEIN_KINASE_DOM"/>
    <property type="match status" value="1"/>
</dbReference>
<reference evidence="4 5" key="1">
    <citation type="submission" date="2019-09" db="EMBL/GenBank/DDBJ databases">
        <title>Draft genome of the ectomycorrhizal ascomycete Sphaerosporella brunnea.</title>
        <authorList>
            <consortium name="DOE Joint Genome Institute"/>
            <person name="Benucci G.M."/>
            <person name="Marozzi G."/>
            <person name="Antonielli L."/>
            <person name="Sanchez S."/>
            <person name="Marco P."/>
            <person name="Wang X."/>
            <person name="Falini L.B."/>
            <person name="Barry K."/>
            <person name="Haridas S."/>
            <person name="Lipzen A."/>
            <person name="Labutti K."/>
            <person name="Grigoriev I.V."/>
            <person name="Murat C."/>
            <person name="Martin F."/>
            <person name="Albertini E."/>
            <person name="Donnini D."/>
            <person name="Bonito G."/>
        </authorList>
    </citation>
    <scope>NUCLEOTIDE SEQUENCE [LARGE SCALE GENOMIC DNA]</scope>
    <source>
        <strain evidence="4 5">Sb_GMNB300</strain>
    </source>
</reference>